<keyword evidence="2" id="KW-1185">Reference proteome</keyword>
<proteinExistence type="predicted"/>
<accession>A0A8R1IL92</accession>
<dbReference type="Proteomes" id="UP000005237">
    <property type="component" value="Unassembled WGS sequence"/>
</dbReference>
<dbReference type="AlphaFoldDB" id="A0A8R1IL92"/>
<evidence type="ECO:0000313" key="2">
    <source>
        <dbReference type="Proteomes" id="UP000005237"/>
    </source>
</evidence>
<evidence type="ECO:0000313" key="1">
    <source>
        <dbReference type="EnsemblMetazoa" id="CJA37218b.1"/>
    </source>
</evidence>
<reference evidence="2" key="1">
    <citation type="submission" date="2010-08" db="EMBL/GenBank/DDBJ databases">
        <authorList>
            <consortium name="Caenorhabditis japonica Sequencing Consortium"/>
            <person name="Wilson R.K."/>
        </authorList>
    </citation>
    <scope>NUCLEOTIDE SEQUENCE [LARGE SCALE GENOMIC DNA]</scope>
    <source>
        <strain evidence="2">DF5081</strain>
    </source>
</reference>
<protein>
    <submittedName>
        <fullName evidence="1">Uncharacterized protein</fullName>
    </submittedName>
</protein>
<sequence length="111" mass="12753">MSDVFHILWIFRVATMDERNGNQNTGIYDCVDGGILFEDSGETEDNMDERHRAPVYSHMCGAIPKCTTLPVDKLNPSFVKYIVQEVRESLNQSEIAFYVYGDFRCFELNST</sequence>
<reference evidence="1" key="2">
    <citation type="submission" date="2022-06" db="UniProtKB">
        <authorList>
            <consortium name="EnsemblMetazoa"/>
        </authorList>
    </citation>
    <scope>IDENTIFICATION</scope>
    <source>
        <strain evidence="1">DF5081</strain>
    </source>
</reference>
<organism evidence="1 2">
    <name type="scientific">Caenorhabditis japonica</name>
    <dbReference type="NCBI Taxonomy" id="281687"/>
    <lineage>
        <taxon>Eukaryota</taxon>
        <taxon>Metazoa</taxon>
        <taxon>Ecdysozoa</taxon>
        <taxon>Nematoda</taxon>
        <taxon>Chromadorea</taxon>
        <taxon>Rhabditida</taxon>
        <taxon>Rhabditina</taxon>
        <taxon>Rhabditomorpha</taxon>
        <taxon>Rhabditoidea</taxon>
        <taxon>Rhabditidae</taxon>
        <taxon>Peloderinae</taxon>
        <taxon>Caenorhabditis</taxon>
    </lineage>
</organism>
<dbReference type="EnsemblMetazoa" id="CJA37218b.1">
    <property type="protein sequence ID" value="CJA37218b.1"/>
    <property type="gene ID" value="WBGene00213065"/>
</dbReference>
<name>A0A8R1IL92_CAEJA</name>